<feature type="compositionally biased region" description="Basic residues" evidence="1">
    <location>
        <begin position="80"/>
        <end position="90"/>
    </location>
</feature>
<protein>
    <submittedName>
        <fullName evidence="3">Uncharacterized protein</fullName>
    </submittedName>
</protein>
<feature type="chain" id="PRO_5012662717" evidence="2">
    <location>
        <begin position="25"/>
        <end position="90"/>
    </location>
</feature>
<dbReference type="Proteomes" id="UP000189627">
    <property type="component" value="Chromosome 1"/>
</dbReference>
<dbReference type="AlphaFoldDB" id="A0A1U9UQJ8"/>
<dbReference type="KEGG" id="cuh:BJN34_14335"/>
<feature type="compositionally biased region" description="Gly residues" evidence="1">
    <location>
        <begin position="27"/>
        <end position="39"/>
    </location>
</feature>
<feature type="region of interest" description="Disordered" evidence="1">
    <location>
        <begin position="23"/>
        <end position="90"/>
    </location>
</feature>
<keyword evidence="2" id="KW-0732">Signal</keyword>
<gene>
    <name evidence="3" type="ORF">BJN34_14335</name>
</gene>
<evidence type="ECO:0000313" key="4">
    <source>
        <dbReference type="Proteomes" id="UP000189627"/>
    </source>
</evidence>
<accession>A0A1U9UQJ8</accession>
<dbReference type="RefSeq" id="WP_078197208.1">
    <property type="nucleotide sequence ID" value="NZ_CP017757.2"/>
</dbReference>
<feature type="signal peptide" evidence="2">
    <location>
        <begin position="1"/>
        <end position="24"/>
    </location>
</feature>
<sequence>MSKTRSLSLIAIAILATGSMSAFAQRGSGGGGAGGARGDFGGHSDSHISSQGLRNTNGPDAADRDKGRARAGDRAELHTRHGKHNAHSKH</sequence>
<organism evidence="3 4">
    <name type="scientific">Cupriavidus necator</name>
    <name type="common">Alcaligenes eutrophus</name>
    <name type="synonym">Ralstonia eutropha</name>
    <dbReference type="NCBI Taxonomy" id="106590"/>
    <lineage>
        <taxon>Bacteria</taxon>
        <taxon>Pseudomonadati</taxon>
        <taxon>Pseudomonadota</taxon>
        <taxon>Betaproteobacteria</taxon>
        <taxon>Burkholderiales</taxon>
        <taxon>Burkholderiaceae</taxon>
        <taxon>Cupriavidus</taxon>
    </lineage>
</organism>
<proteinExistence type="predicted"/>
<evidence type="ECO:0000256" key="1">
    <source>
        <dbReference type="SAM" id="MobiDB-lite"/>
    </source>
</evidence>
<dbReference type="EMBL" id="CP017757">
    <property type="protein sequence ID" value="AQV95056.1"/>
    <property type="molecule type" value="Genomic_DNA"/>
</dbReference>
<reference evidence="4" key="1">
    <citation type="submission" date="2017-02" db="EMBL/GenBank/DDBJ databases">
        <title>Complete genome sequence of Cupriavidus necator strain NH9, a 3-chlorobenzoate degrader.</title>
        <authorList>
            <person name="Moriuchi R."/>
            <person name="Dohra H."/>
            <person name="Ogawa N."/>
        </authorList>
    </citation>
    <scope>NUCLEOTIDE SEQUENCE [LARGE SCALE GENOMIC DNA]</scope>
    <source>
        <strain evidence="4">NH9</strain>
    </source>
</reference>
<evidence type="ECO:0000313" key="3">
    <source>
        <dbReference type="EMBL" id="AQV95056.1"/>
    </source>
</evidence>
<feature type="compositionally biased region" description="Polar residues" evidence="1">
    <location>
        <begin position="47"/>
        <end position="58"/>
    </location>
</feature>
<evidence type="ECO:0000256" key="2">
    <source>
        <dbReference type="SAM" id="SignalP"/>
    </source>
</evidence>
<feature type="compositionally biased region" description="Basic and acidic residues" evidence="1">
    <location>
        <begin position="61"/>
        <end position="79"/>
    </location>
</feature>
<name>A0A1U9UQJ8_CUPNE</name>